<name>A0A3B6KMC2_WHEAT</name>
<dbReference type="Gramene" id="TraesARI5D03G03114030.1">
    <property type="protein sequence ID" value="TraesARI5D03G03114030.1"/>
    <property type="gene ID" value="TraesARI5D03G03114030"/>
</dbReference>
<dbReference type="RefSeq" id="XP_044385433.1">
    <property type="nucleotide sequence ID" value="XM_044529498.1"/>
</dbReference>
<dbReference type="Gramene" id="TraesNOR5D03G03189890.1">
    <property type="protein sequence ID" value="TraesNOR5D03G03189890.1"/>
    <property type="gene ID" value="TraesNOR5D03G03189890"/>
</dbReference>
<dbReference type="Gramene" id="TraesSTA5A03G02697660.1">
    <property type="protein sequence ID" value="TraesSTA5A03G02697660.1"/>
    <property type="gene ID" value="TraesSTA5A03G02697660"/>
</dbReference>
<dbReference type="Gramene" id="TraesLDM5D03G03165090.1">
    <property type="protein sequence ID" value="TraesLDM5D03G03165090.1"/>
    <property type="gene ID" value="TraesLDM5D03G03165090"/>
</dbReference>
<dbReference type="Gramene" id="TraesPARA_EIv1.0_1839640.1">
    <property type="protein sequence ID" value="TraesPARA_EIv1.0_1839640.1.CDS"/>
    <property type="gene ID" value="TraesPARA_EIv1.0_1839640"/>
</dbReference>
<dbReference type="Gramene" id="TraesJAG5D03G03157660.1">
    <property type="protein sequence ID" value="TraesJAG5D03G03157660.1"/>
    <property type="gene ID" value="TraesJAG5D03G03157660"/>
</dbReference>
<reference evidence="1" key="1">
    <citation type="submission" date="2018-08" db="EMBL/GenBank/DDBJ databases">
        <authorList>
            <person name="Rossello M."/>
        </authorList>
    </citation>
    <scope>NUCLEOTIDE SEQUENCE [LARGE SCALE GENOMIC DNA]</scope>
    <source>
        <strain evidence="1">cv. Chinese Spring</strain>
    </source>
</reference>
<organism evidence="1">
    <name type="scientific">Triticum aestivum</name>
    <name type="common">Wheat</name>
    <dbReference type="NCBI Taxonomy" id="4565"/>
    <lineage>
        <taxon>Eukaryota</taxon>
        <taxon>Viridiplantae</taxon>
        <taxon>Streptophyta</taxon>
        <taxon>Embryophyta</taxon>
        <taxon>Tracheophyta</taxon>
        <taxon>Spermatophyta</taxon>
        <taxon>Magnoliopsida</taxon>
        <taxon>Liliopsida</taxon>
        <taxon>Poales</taxon>
        <taxon>Poaceae</taxon>
        <taxon>BOP clade</taxon>
        <taxon>Pooideae</taxon>
        <taxon>Triticodae</taxon>
        <taxon>Triticeae</taxon>
        <taxon>Triticinae</taxon>
        <taxon>Triticum</taxon>
    </lineage>
</organism>
<dbReference type="GeneID" id="123107516"/>
<dbReference type="Gramene" id="TraesCS5A03G0781300.1">
    <property type="protein sequence ID" value="TraesCS5A03G0781300.1.CDS"/>
    <property type="gene ID" value="TraesCS5A03G0781300"/>
</dbReference>
<reference evidence="1" key="2">
    <citation type="submission" date="2018-10" db="UniProtKB">
        <authorList>
            <consortium name="EnsemblPlants"/>
        </authorList>
    </citation>
    <scope>IDENTIFICATION</scope>
</reference>
<dbReference type="Gramene" id="TraesLAC5D03G03115940.1">
    <property type="protein sequence ID" value="TraesLAC5D03G03115940.1"/>
    <property type="gene ID" value="TraesLAC5D03G03115940"/>
</dbReference>
<dbReference type="Gramene" id="TraesJUL5A03G02725780.1">
    <property type="protein sequence ID" value="TraesJUL5A03G02725780.1"/>
    <property type="gene ID" value="TraesJUL5A03G02725780"/>
</dbReference>
<dbReference type="Gramene" id="TraesMAC5A03G02704950.1">
    <property type="protein sequence ID" value="TraesMAC5A03G02704950.1"/>
    <property type="gene ID" value="TraesMAC5A03G02704950"/>
</dbReference>
<dbReference type="Gramene" id="TraesPARA_EIv1.0_1553020.1">
    <property type="protein sequence ID" value="TraesPARA_EIv1.0_1553020.1.CDS"/>
    <property type="gene ID" value="TraesPARA_EIv1.0_1553020"/>
</dbReference>
<keyword evidence="2" id="KW-1185">Reference proteome</keyword>
<dbReference type="Gramene" id="TraesCS5A02G321600.1">
    <property type="protein sequence ID" value="TraesCS5A02G321600.1"/>
    <property type="gene ID" value="TraesCS5A02G321600"/>
</dbReference>
<dbReference type="EnsemblPlants" id="TraesCS5A02G321600.1">
    <property type="protein sequence ID" value="TraesCS5A02G321600.1"/>
    <property type="gene ID" value="TraesCS5A02G321600"/>
</dbReference>
<proteinExistence type="predicted"/>
<dbReference type="Gramene" id="TraesSYM5A03G02735470.1">
    <property type="protein sequence ID" value="TraesSYM5A03G02735470.1"/>
    <property type="gene ID" value="TraesSYM5A03G02735470"/>
</dbReference>
<dbReference type="Gramene" id="TraesJAG5A03G02708220.1">
    <property type="protein sequence ID" value="TraesJAG5A03G02708220.1"/>
    <property type="gene ID" value="TraesJAG5A03G02708220"/>
</dbReference>
<dbReference type="Gramene" id="TraesMAC5D03G03159120.1">
    <property type="protein sequence ID" value="TraesMAC5D03G03159120.1"/>
    <property type="gene ID" value="TraesMAC5D03G03159120"/>
</dbReference>
<dbReference type="Gramene" id="TraesNOR5A03G02729820.1">
    <property type="protein sequence ID" value="TraesNOR5A03G02729820.1"/>
    <property type="gene ID" value="TraesNOR5A03G02729820"/>
</dbReference>
<dbReference type="AlphaFoldDB" id="A0A3B6KMC2"/>
<accession>A0A3B6KMC2</accession>
<dbReference type="Gramene" id="TraesWEE_scaffold_027032_01G000300.1">
    <property type="protein sequence ID" value="TraesWEE_scaffold_027032_01G000300.1"/>
    <property type="gene ID" value="TraesWEE_scaffold_027032_01G000300"/>
</dbReference>
<evidence type="ECO:0000313" key="1">
    <source>
        <dbReference type="EnsemblPlants" id="TraesCS5A02G321600.1"/>
    </source>
</evidence>
<protein>
    <submittedName>
        <fullName evidence="1">Uncharacterized protein</fullName>
    </submittedName>
</protein>
<dbReference type="PaxDb" id="4565-Traes_5DL_8001F96F8.2"/>
<dbReference type="Gramene" id="TraesJUL5D03G03185320.1">
    <property type="protein sequence ID" value="TraesJUL5D03G03185320.1"/>
    <property type="gene ID" value="TraesJUL5D03G03185320"/>
</dbReference>
<dbReference type="Gramene" id="TraesLDM5A03G02709630.1">
    <property type="protein sequence ID" value="TraesLDM5A03G02709630.1"/>
    <property type="gene ID" value="TraesLDM5A03G02709630"/>
</dbReference>
<evidence type="ECO:0000313" key="2">
    <source>
        <dbReference type="Proteomes" id="UP000019116"/>
    </source>
</evidence>
<dbReference type="Gramene" id="TraesCLE_scaffold_011399_01G000300.1">
    <property type="protein sequence ID" value="TraesCLE_scaffold_011399_01G000300.1"/>
    <property type="gene ID" value="TraesCLE_scaffold_011399_01G000300"/>
</dbReference>
<dbReference type="Gramene" id="TraesARI5A03G02748640.1">
    <property type="protein sequence ID" value="TraesARI5A03G02748640.1"/>
    <property type="gene ID" value="TraesARI5A03G02748640"/>
</dbReference>
<dbReference type="Gramene" id="TraesSTA5D03G03151340.1">
    <property type="protein sequence ID" value="TraesSTA5D03G03151340.1"/>
    <property type="gene ID" value="TraesSTA5D03G03151340"/>
</dbReference>
<gene>
    <name evidence="1" type="primary">LOC123107516</name>
</gene>
<sequence length="59" mass="6393">MIYRSWSLLSSTVAIWGGAAAAGLAVVSLSGGKEKFQDYLCREGDRLRRQDRATMASAN</sequence>
<dbReference type="Gramene" id="TraesKAR5D01G0304170.1">
    <property type="protein sequence ID" value="cds.TraesKAR5D01G0304170.1"/>
    <property type="gene ID" value="TraesKAR5D01G0304170"/>
</dbReference>
<dbReference type="Gramene" id="TraesLAC5A03G02660830.1">
    <property type="protein sequence ID" value="TraesLAC5A03G02660830.1"/>
    <property type="gene ID" value="TraesLAC5A03G02660830"/>
</dbReference>
<dbReference type="Gramene" id="TraesCAD_scaffold_036271_01G000300.1">
    <property type="protein sequence ID" value="TraesCAD_scaffold_036271_01G000300.1"/>
    <property type="gene ID" value="TraesCAD_scaffold_036271_01G000300"/>
</dbReference>
<dbReference type="Proteomes" id="UP000019116">
    <property type="component" value="Chromosome 5A"/>
</dbReference>
<dbReference type="Gramene" id="TraesROB_scaffold_035681_01G000300.1">
    <property type="protein sequence ID" value="TraesROB_scaffold_035681_01G000300.1"/>
    <property type="gene ID" value="TraesROB_scaffold_035681_01G000300"/>
</dbReference>
<dbReference type="Gramene" id="TraesKAR5A01G0321940.1">
    <property type="protein sequence ID" value="cds.TraesKAR5A01G0321940.1"/>
    <property type="gene ID" value="TraesKAR5A01G0321940"/>
</dbReference>